<organism evidence="1 2">
    <name type="scientific">Cyclobacterium jeungdonense</name>
    <dbReference type="NCBI Taxonomy" id="708087"/>
    <lineage>
        <taxon>Bacteria</taxon>
        <taxon>Pseudomonadati</taxon>
        <taxon>Bacteroidota</taxon>
        <taxon>Cytophagia</taxon>
        <taxon>Cytophagales</taxon>
        <taxon>Cyclobacteriaceae</taxon>
        <taxon>Cyclobacterium</taxon>
    </lineage>
</organism>
<evidence type="ECO:0000313" key="1">
    <source>
        <dbReference type="EMBL" id="MDN3690686.1"/>
    </source>
</evidence>
<protein>
    <submittedName>
        <fullName evidence="1">Uncharacterized protein</fullName>
    </submittedName>
</protein>
<reference evidence="2" key="1">
    <citation type="journal article" date="2019" name="Int. J. Syst. Evol. Microbiol.">
        <title>The Global Catalogue of Microorganisms (GCM) 10K type strain sequencing project: providing services to taxonomists for standard genome sequencing and annotation.</title>
        <authorList>
            <consortium name="The Broad Institute Genomics Platform"/>
            <consortium name="The Broad Institute Genome Sequencing Center for Infectious Disease"/>
            <person name="Wu L."/>
            <person name="Ma J."/>
        </authorList>
    </citation>
    <scope>NUCLEOTIDE SEQUENCE [LARGE SCALE GENOMIC DNA]</scope>
    <source>
        <strain evidence="2">CECT 7706</strain>
    </source>
</reference>
<dbReference type="Proteomes" id="UP001236663">
    <property type="component" value="Unassembled WGS sequence"/>
</dbReference>
<keyword evidence="2" id="KW-1185">Reference proteome</keyword>
<dbReference type="RefSeq" id="WP_163382846.1">
    <property type="nucleotide sequence ID" value="NZ_JAUFQS010000047.1"/>
</dbReference>
<comment type="caution">
    <text evidence="1">The sequence shown here is derived from an EMBL/GenBank/DDBJ whole genome shotgun (WGS) entry which is preliminary data.</text>
</comment>
<name>A0ABT8CDY1_9BACT</name>
<proteinExistence type="predicted"/>
<dbReference type="EMBL" id="JAUFQS010000047">
    <property type="protein sequence ID" value="MDN3690686.1"/>
    <property type="molecule type" value="Genomic_DNA"/>
</dbReference>
<gene>
    <name evidence="1" type="ORF">QWZ15_22890</name>
</gene>
<accession>A0ABT8CDY1</accession>
<evidence type="ECO:0000313" key="2">
    <source>
        <dbReference type="Proteomes" id="UP001236663"/>
    </source>
</evidence>
<sequence>MKEIIWILSLLVSPLMLQAQHQSIAFSTEKNQLNGGLPLHSETPFYIEGTLPPGIKRVELKIFKSNKNENQADFYFWKAPYQSSPKNYEIFVAYPLRSSDNYTLKFYFYSESDTEETASLRDALHENLESYVQATILAGKRGTQILSRPNAMLDHLNEIVRQGLKNYLHPLDQEFDGFSDVVKQKIDQIDGVKLNKARFNLLSKKKDPDIQDQALFTDQLKQELINLLKSETSQYLRNQMLMLVDVRVIENYPTENKPYYLPLSIGYAGTYFSGNFNNLDYGTSAFGGVSIPLGNKKFTKVLGNASVSTGVFFSNMRDSNEREISGPLIGRPIYVGLGYSLFRVLRFNAGAVLTATDVDANIQDVTLYPFVGFSAEFSLWLGLRK</sequence>